<gene>
    <name evidence="1" type="ORF">MANES_12G094601v8</name>
</gene>
<evidence type="ECO:0000313" key="2">
    <source>
        <dbReference type="Proteomes" id="UP000091857"/>
    </source>
</evidence>
<reference evidence="2" key="1">
    <citation type="journal article" date="2016" name="Nat. Biotechnol.">
        <title>Sequencing wild and cultivated cassava and related species reveals extensive interspecific hybridization and genetic diversity.</title>
        <authorList>
            <person name="Bredeson J.V."/>
            <person name="Lyons J.B."/>
            <person name="Prochnik S.E."/>
            <person name="Wu G.A."/>
            <person name="Ha C.M."/>
            <person name="Edsinger-Gonzales E."/>
            <person name="Grimwood J."/>
            <person name="Schmutz J."/>
            <person name="Rabbi I.Y."/>
            <person name="Egesi C."/>
            <person name="Nauluvula P."/>
            <person name="Lebot V."/>
            <person name="Ndunguru J."/>
            <person name="Mkamilo G."/>
            <person name="Bart R.S."/>
            <person name="Setter T.L."/>
            <person name="Gleadow R.M."/>
            <person name="Kulakow P."/>
            <person name="Ferguson M.E."/>
            <person name="Rounsley S."/>
            <person name="Rokhsar D.S."/>
        </authorList>
    </citation>
    <scope>NUCLEOTIDE SEQUENCE [LARGE SCALE GENOMIC DNA]</scope>
    <source>
        <strain evidence="2">cv. AM560-2</strain>
    </source>
</reference>
<proteinExistence type="predicted"/>
<organism evidence="1 2">
    <name type="scientific">Manihot esculenta</name>
    <name type="common">Cassava</name>
    <name type="synonym">Jatropha manihot</name>
    <dbReference type="NCBI Taxonomy" id="3983"/>
    <lineage>
        <taxon>Eukaryota</taxon>
        <taxon>Viridiplantae</taxon>
        <taxon>Streptophyta</taxon>
        <taxon>Embryophyta</taxon>
        <taxon>Tracheophyta</taxon>
        <taxon>Spermatophyta</taxon>
        <taxon>Magnoliopsida</taxon>
        <taxon>eudicotyledons</taxon>
        <taxon>Gunneridae</taxon>
        <taxon>Pentapetalae</taxon>
        <taxon>rosids</taxon>
        <taxon>fabids</taxon>
        <taxon>Malpighiales</taxon>
        <taxon>Euphorbiaceae</taxon>
        <taxon>Crotonoideae</taxon>
        <taxon>Manihoteae</taxon>
        <taxon>Manihot</taxon>
    </lineage>
</organism>
<dbReference type="Proteomes" id="UP000091857">
    <property type="component" value="Chromosome 12"/>
</dbReference>
<keyword evidence="2" id="KW-1185">Reference proteome</keyword>
<dbReference type="EMBL" id="CM004398">
    <property type="protein sequence ID" value="KAG8642532.1"/>
    <property type="molecule type" value="Genomic_DNA"/>
</dbReference>
<name>A0ACB7GQH3_MANES</name>
<evidence type="ECO:0000313" key="1">
    <source>
        <dbReference type="EMBL" id="KAG8642532.1"/>
    </source>
</evidence>
<sequence>MIAVNTINTTEINKKNRSSFDKILINNSNMNKERAILNHCDCNKIFSSYSNTFSHTFSHTYRAYSKHIYIPKRVKDSPNKKTIVLGLHEKQNIWRKRVVGPS</sequence>
<protein>
    <submittedName>
        <fullName evidence="1">Uncharacterized protein</fullName>
    </submittedName>
</protein>
<accession>A0ACB7GQH3</accession>
<comment type="caution">
    <text evidence="1">The sequence shown here is derived from an EMBL/GenBank/DDBJ whole genome shotgun (WGS) entry which is preliminary data.</text>
</comment>